<sequence>MSQKEKALNKLEEYYHAAIQRIQATKPGHEVSIILSIIQVNPDNGDIATDTQTSGRREELLVSSIETAIGLIMEYQDGYRNHIALRCQAMIAESIKRLREGNETAPTVQELDALIEQDKLNQKAPTCPNTTLH</sequence>
<evidence type="ECO:0000313" key="1">
    <source>
        <dbReference type="EMBL" id="OUJ05334.1"/>
    </source>
</evidence>
<comment type="caution">
    <text evidence="1">The sequence shown here is derived from an EMBL/GenBank/DDBJ whole genome shotgun (WGS) entry which is preliminary data.</text>
</comment>
<dbReference type="AlphaFoldDB" id="A0A1Y3G565"/>
<accession>A0A1Y3G565</accession>
<dbReference type="Proteomes" id="UP000242683">
    <property type="component" value="Unassembled WGS sequence"/>
</dbReference>
<dbReference type="OrthoDB" id="7225464at2"/>
<proteinExistence type="predicted"/>
<dbReference type="RefSeq" id="WP_086653754.1">
    <property type="nucleotide sequence ID" value="NZ_JOPG01000020.1"/>
</dbReference>
<evidence type="ECO:0000313" key="2">
    <source>
        <dbReference type="Proteomes" id="UP000242683"/>
    </source>
</evidence>
<name>A0A1Y3G565_9PROT</name>
<dbReference type="EMBL" id="JOPG01000020">
    <property type="protein sequence ID" value="OUJ05334.1"/>
    <property type="molecule type" value="Genomic_DNA"/>
</dbReference>
<reference evidence="2" key="1">
    <citation type="submission" date="2014-06" db="EMBL/GenBank/DDBJ databases">
        <authorList>
            <person name="Winans N.J."/>
            <person name="Newell P.D."/>
            <person name="Douglas A.E."/>
        </authorList>
    </citation>
    <scope>NUCLEOTIDE SEQUENCE [LARGE SCALE GENOMIC DNA]</scope>
    <source>
        <strain evidence="2">DsW_057</strain>
    </source>
</reference>
<organism evidence="1 2">
    <name type="scientific">Acetobacter malorum</name>
    <dbReference type="NCBI Taxonomy" id="178901"/>
    <lineage>
        <taxon>Bacteria</taxon>
        <taxon>Pseudomonadati</taxon>
        <taxon>Pseudomonadota</taxon>
        <taxon>Alphaproteobacteria</taxon>
        <taxon>Acetobacterales</taxon>
        <taxon>Acetobacteraceae</taxon>
        <taxon>Acetobacter</taxon>
    </lineage>
</organism>
<gene>
    <name evidence="1" type="ORF">HK23_06055</name>
</gene>
<protein>
    <submittedName>
        <fullName evidence="1">Uncharacterized protein</fullName>
    </submittedName>
</protein>